<name>A0ABT8KVQ6_9BACT</name>
<proteinExistence type="inferred from homology"/>
<dbReference type="Proteomes" id="UP001172082">
    <property type="component" value="Unassembled WGS sequence"/>
</dbReference>
<gene>
    <name evidence="3" type="ORF">QQ008_25945</name>
</gene>
<dbReference type="Pfam" id="PF05163">
    <property type="entry name" value="DinB"/>
    <property type="match status" value="1"/>
</dbReference>
<dbReference type="Gene3D" id="1.20.120.450">
    <property type="entry name" value="dinb family like domain"/>
    <property type="match status" value="1"/>
</dbReference>
<reference evidence="3" key="1">
    <citation type="submission" date="2023-06" db="EMBL/GenBank/DDBJ databases">
        <title>Genomic of Parafulvivirga corallium.</title>
        <authorList>
            <person name="Wang G."/>
        </authorList>
    </citation>
    <scope>NUCLEOTIDE SEQUENCE</scope>
    <source>
        <strain evidence="3">BMA10</strain>
    </source>
</reference>
<dbReference type="InterPro" id="IPR007837">
    <property type="entry name" value="DinB"/>
</dbReference>
<comment type="caution">
    <text evidence="3">The sequence shown here is derived from an EMBL/GenBank/DDBJ whole genome shotgun (WGS) entry which is preliminary data.</text>
</comment>
<keyword evidence="2" id="KW-0479">Metal-binding</keyword>
<evidence type="ECO:0000256" key="2">
    <source>
        <dbReference type="ARBA" id="ARBA00022723"/>
    </source>
</evidence>
<evidence type="ECO:0000313" key="3">
    <source>
        <dbReference type="EMBL" id="MDN5204860.1"/>
    </source>
</evidence>
<dbReference type="EMBL" id="JAUJEA010000013">
    <property type="protein sequence ID" value="MDN5204860.1"/>
    <property type="molecule type" value="Genomic_DNA"/>
</dbReference>
<dbReference type="SUPFAM" id="SSF109854">
    <property type="entry name" value="DinB/YfiT-like putative metalloenzymes"/>
    <property type="match status" value="1"/>
</dbReference>
<comment type="similarity">
    <text evidence="1">Belongs to the DinB family.</text>
</comment>
<organism evidence="3 4">
    <name type="scientific">Splendidivirga corallicola</name>
    <dbReference type="NCBI Taxonomy" id="3051826"/>
    <lineage>
        <taxon>Bacteria</taxon>
        <taxon>Pseudomonadati</taxon>
        <taxon>Bacteroidota</taxon>
        <taxon>Cytophagia</taxon>
        <taxon>Cytophagales</taxon>
        <taxon>Splendidivirgaceae</taxon>
        <taxon>Splendidivirga</taxon>
    </lineage>
</organism>
<accession>A0ABT8KVQ6</accession>
<protein>
    <submittedName>
        <fullName evidence="3">DinB family protein</fullName>
    </submittedName>
</protein>
<dbReference type="InterPro" id="IPR034660">
    <property type="entry name" value="DinB/YfiT-like"/>
</dbReference>
<sequence>MKISLFKPLSFFLTFILLSTSELVAQTVKPDMVGVSINNSFAQEFLPKWQRARDYTIKVAELMPEEHYDFKVTEDIFSFREQLQHITRNFSSLQYYITGERKNPLADTNFENMSKKEIIKSLKNGFSFIEGLLNKTNDADASQEVNFFARDVYMTKKGVFELLRNHVTHHRGQAIIYLRLQGIKPPRYVGW</sequence>
<dbReference type="RefSeq" id="WP_346754883.1">
    <property type="nucleotide sequence ID" value="NZ_JAUJEA010000013.1"/>
</dbReference>
<keyword evidence="4" id="KW-1185">Reference proteome</keyword>
<evidence type="ECO:0000256" key="1">
    <source>
        <dbReference type="ARBA" id="ARBA00008635"/>
    </source>
</evidence>
<evidence type="ECO:0000313" key="4">
    <source>
        <dbReference type="Proteomes" id="UP001172082"/>
    </source>
</evidence>